<gene>
    <name evidence="1" type="ORF">I6U48_26550</name>
</gene>
<evidence type="ECO:0000313" key="1">
    <source>
        <dbReference type="EMBL" id="MBV7276445.1"/>
    </source>
</evidence>
<evidence type="ECO:0008006" key="3">
    <source>
        <dbReference type="Google" id="ProtNLM"/>
    </source>
</evidence>
<dbReference type="RefSeq" id="WP_218323526.1">
    <property type="nucleotide sequence ID" value="NZ_JAEEGC010000178.1"/>
</dbReference>
<dbReference type="AlphaFoldDB" id="A0A949U2W4"/>
<protein>
    <recommendedName>
        <fullName evidence="3">Addiction module antitoxin</fullName>
    </recommendedName>
</protein>
<proteinExistence type="predicted"/>
<evidence type="ECO:0000313" key="2">
    <source>
        <dbReference type="Proteomes" id="UP000694308"/>
    </source>
</evidence>
<dbReference type="InterPro" id="IPR009387">
    <property type="entry name" value="HigB-2"/>
</dbReference>
<dbReference type="Proteomes" id="UP000694308">
    <property type="component" value="Unassembled WGS sequence"/>
</dbReference>
<comment type="caution">
    <text evidence="1">The sequence shown here is derived from an EMBL/GenBank/DDBJ whole genome shotgun (WGS) entry which is preliminary data.</text>
</comment>
<dbReference type="PIRSF" id="PIRSF039032">
    <property type="entry name" value="HigB-2"/>
    <property type="match status" value="1"/>
</dbReference>
<sequence>MSQYNVIPTKKFLKDMKYYVRKKNYYKLKDDMDNLAEELEKGNLIGDEIPDLKLPEEESSYKVRMANNTTKVGKSNGFRIIYYVVKNNSEIYLLTVYEKADITNVDAGEIRQLIKEYCS</sequence>
<dbReference type="EMBL" id="JAEEGC010000178">
    <property type="protein sequence ID" value="MBV7276445.1"/>
    <property type="molecule type" value="Genomic_DNA"/>
</dbReference>
<reference evidence="1" key="1">
    <citation type="submission" date="2020-12" db="EMBL/GenBank/DDBJ databases">
        <title>Clostridium thailandense sp. nov., a novel acetogenic bacterium isolated from peat land soil in Thailand.</title>
        <authorList>
            <person name="Chaikitkaew S."/>
            <person name="Birkeland N.K."/>
        </authorList>
    </citation>
    <scope>NUCLEOTIDE SEQUENCE</scope>
    <source>
        <strain evidence="1">PL3</strain>
    </source>
</reference>
<name>A0A949U2W4_9CLOT</name>
<keyword evidence="2" id="KW-1185">Reference proteome</keyword>
<accession>A0A949U2W4</accession>
<organism evidence="1 2">
    <name type="scientific">Clostridium thailandense</name>
    <dbReference type="NCBI Taxonomy" id="2794346"/>
    <lineage>
        <taxon>Bacteria</taxon>
        <taxon>Bacillati</taxon>
        <taxon>Bacillota</taxon>
        <taxon>Clostridia</taxon>
        <taxon>Eubacteriales</taxon>
        <taxon>Clostridiaceae</taxon>
        <taxon>Clostridium</taxon>
    </lineage>
</organism>